<accession>A0A3A4B2L6</accession>
<keyword evidence="3" id="KW-1185">Reference proteome</keyword>
<feature type="transmembrane region" description="Helical" evidence="1">
    <location>
        <begin position="12"/>
        <end position="30"/>
    </location>
</feature>
<dbReference type="OrthoDB" id="4338809at2"/>
<reference evidence="2 3" key="1">
    <citation type="submission" date="2018-09" db="EMBL/GenBank/DDBJ databases">
        <title>YIM 75507 draft genome.</title>
        <authorList>
            <person name="Tang S."/>
            <person name="Feng Y."/>
        </authorList>
    </citation>
    <scope>NUCLEOTIDE SEQUENCE [LARGE SCALE GENOMIC DNA]</scope>
    <source>
        <strain evidence="2 3">YIM 75507</strain>
    </source>
</reference>
<organism evidence="2 3">
    <name type="scientific">Bailinhaonella thermotolerans</name>
    <dbReference type="NCBI Taxonomy" id="1070861"/>
    <lineage>
        <taxon>Bacteria</taxon>
        <taxon>Bacillati</taxon>
        <taxon>Actinomycetota</taxon>
        <taxon>Actinomycetes</taxon>
        <taxon>Streptosporangiales</taxon>
        <taxon>Streptosporangiaceae</taxon>
        <taxon>Bailinhaonella</taxon>
    </lineage>
</organism>
<evidence type="ECO:0000313" key="2">
    <source>
        <dbReference type="EMBL" id="RJL32227.1"/>
    </source>
</evidence>
<evidence type="ECO:0000256" key="1">
    <source>
        <dbReference type="SAM" id="Phobius"/>
    </source>
</evidence>
<feature type="transmembrane region" description="Helical" evidence="1">
    <location>
        <begin position="68"/>
        <end position="87"/>
    </location>
</feature>
<comment type="caution">
    <text evidence="2">The sequence shown here is derived from an EMBL/GenBank/DDBJ whole genome shotgun (WGS) entry which is preliminary data.</text>
</comment>
<keyword evidence="1" id="KW-0472">Membrane</keyword>
<dbReference type="Proteomes" id="UP000265768">
    <property type="component" value="Unassembled WGS sequence"/>
</dbReference>
<protein>
    <submittedName>
        <fullName evidence="2">DUF2568 domain-containing protein</fullName>
    </submittedName>
</protein>
<keyword evidence="1" id="KW-1133">Transmembrane helix</keyword>
<name>A0A3A4B2L6_9ACTN</name>
<dbReference type="InterPro" id="IPR021214">
    <property type="entry name" value="DUF2568"/>
</dbReference>
<dbReference type="AlphaFoldDB" id="A0A3A4B2L6"/>
<keyword evidence="1" id="KW-0812">Transmembrane</keyword>
<feature type="transmembrane region" description="Helical" evidence="1">
    <location>
        <begin position="93"/>
        <end position="111"/>
    </location>
</feature>
<gene>
    <name evidence="2" type="ORF">D5H75_17700</name>
</gene>
<sequence>MLSMTRISIHDLVAFLLEIAALAVLCWWGFAQDAGVAGRVALGIGAPLAAAVLWGLFAAPRARVKAPLPGVLVVKALVFGSAAAALYGLGHGLLGLAFAVVAAVNTAIVTVERRKNERHESAG</sequence>
<feature type="transmembrane region" description="Helical" evidence="1">
    <location>
        <begin position="36"/>
        <end position="56"/>
    </location>
</feature>
<evidence type="ECO:0000313" key="3">
    <source>
        <dbReference type="Proteomes" id="UP000265768"/>
    </source>
</evidence>
<proteinExistence type="predicted"/>
<dbReference type="EMBL" id="QZEY01000005">
    <property type="protein sequence ID" value="RJL32227.1"/>
    <property type="molecule type" value="Genomic_DNA"/>
</dbReference>
<dbReference type="Pfam" id="PF10823">
    <property type="entry name" value="DUF2568"/>
    <property type="match status" value="1"/>
</dbReference>